<gene>
    <name evidence="3" type="ORF">F8A88_04865</name>
</gene>
<keyword evidence="1" id="KW-0472">Membrane</keyword>
<keyword evidence="4" id="KW-1185">Reference proteome</keyword>
<keyword evidence="1" id="KW-1133">Transmembrane helix</keyword>
<accession>A0A6N6N5S2</accession>
<comment type="caution">
    <text evidence="3">The sequence shown here is derived from an EMBL/GenBank/DDBJ whole genome shotgun (WGS) entry which is preliminary data.</text>
</comment>
<sequence>MMPLNIRSAIILLALISISAFVWIATFTGADISKPFEVFTVASKVVTIDTTLALVFLLWAWKWPMFRWGGWLVPYPNLNGTWTGYIYSDWQNENGDKTPPIPVMMTIKQSFLKLSCVMRTGEMRSDSYCSTFKIDGSEQIKKLIYVYNSQPRPSVRGRSECHEGAIVFEIVEKPEVKLKGQYWTARKTTGEIILDYHGKEILDDFPRDFEDHPVTEPENQR</sequence>
<dbReference type="Pfam" id="PF18153">
    <property type="entry name" value="Cap15_CD_rec"/>
    <property type="match status" value="1"/>
</dbReference>
<dbReference type="AlphaFoldDB" id="A0A6N6N5S2"/>
<evidence type="ECO:0000259" key="2">
    <source>
        <dbReference type="Pfam" id="PF18153"/>
    </source>
</evidence>
<proteinExistence type="predicted"/>
<dbReference type="InterPro" id="IPR041208">
    <property type="entry name" value="Cap15"/>
</dbReference>
<organism evidence="3 4">
    <name type="scientific">Pseudodesulfovibrio senegalensis</name>
    <dbReference type="NCBI Taxonomy" id="1721087"/>
    <lineage>
        <taxon>Bacteria</taxon>
        <taxon>Pseudomonadati</taxon>
        <taxon>Thermodesulfobacteriota</taxon>
        <taxon>Desulfovibrionia</taxon>
        <taxon>Desulfovibrionales</taxon>
        <taxon>Desulfovibrionaceae</taxon>
    </lineage>
</organism>
<protein>
    <recommendedName>
        <fullName evidence="2">CD-NTase-associated protein 15 domain-containing protein</fullName>
    </recommendedName>
</protein>
<keyword evidence="1" id="KW-0812">Transmembrane</keyword>
<dbReference type="Proteomes" id="UP000438699">
    <property type="component" value="Unassembled WGS sequence"/>
</dbReference>
<reference evidence="3 4" key="1">
    <citation type="journal article" date="2017" name="Int. J. Syst. Evol. Microbiol.">
        <title>Desulfovibrio senegalensis sp. nov., a mesophilic sulfate reducer isolated from marine sediment.</title>
        <authorList>
            <person name="Thioye A."/>
            <person name="Gam Z.B.A."/>
            <person name="Mbengue M."/>
            <person name="Cayol J.L."/>
            <person name="Joseph-Bartoli M."/>
            <person name="Toure-Kane C."/>
            <person name="Labat M."/>
        </authorList>
    </citation>
    <scope>NUCLEOTIDE SEQUENCE [LARGE SCALE GENOMIC DNA]</scope>
    <source>
        <strain evidence="3 4">DSM 101509</strain>
    </source>
</reference>
<evidence type="ECO:0000313" key="3">
    <source>
        <dbReference type="EMBL" id="KAB1443580.1"/>
    </source>
</evidence>
<evidence type="ECO:0000256" key="1">
    <source>
        <dbReference type="SAM" id="Phobius"/>
    </source>
</evidence>
<feature type="transmembrane region" description="Helical" evidence="1">
    <location>
        <begin position="39"/>
        <end position="61"/>
    </location>
</feature>
<dbReference type="EMBL" id="WAIE01000001">
    <property type="protein sequence ID" value="KAB1443580.1"/>
    <property type="molecule type" value="Genomic_DNA"/>
</dbReference>
<evidence type="ECO:0000313" key="4">
    <source>
        <dbReference type="Proteomes" id="UP000438699"/>
    </source>
</evidence>
<feature type="domain" description="CD-NTase-associated protein 15" evidence="2">
    <location>
        <begin position="74"/>
        <end position="194"/>
    </location>
</feature>
<dbReference type="OrthoDB" id="8453584at2"/>
<name>A0A6N6N5S2_9BACT</name>